<gene>
    <name evidence="2" type="ORF">TrLO_g1403</name>
</gene>
<evidence type="ECO:0000313" key="2">
    <source>
        <dbReference type="EMBL" id="GMH67245.1"/>
    </source>
</evidence>
<keyword evidence="3" id="KW-1185">Reference proteome</keyword>
<evidence type="ECO:0000256" key="1">
    <source>
        <dbReference type="SAM" id="MobiDB-lite"/>
    </source>
</evidence>
<comment type="caution">
    <text evidence="2">The sequence shown here is derived from an EMBL/GenBank/DDBJ whole genome shotgun (WGS) entry which is preliminary data.</text>
</comment>
<evidence type="ECO:0000313" key="3">
    <source>
        <dbReference type="Proteomes" id="UP001165122"/>
    </source>
</evidence>
<feature type="region of interest" description="Disordered" evidence="1">
    <location>
        <begin position="143"/>
        <end position="185"/>
    </location>
</feature>
<protein>
    <submittedName>
        <fullName evidence="2">Uncharacterized protein</fullName>
    </submittedName>
</protein>
<organism evidence="2 3">
    <name type="scientific">Triparma laevis f. longispina</name>
    <dbReference type="NCBI Taxonomy" id="1714387"/>
    <lineage>
        <taxon>Eukaryota</taxon>
        <taxon>Sar</taxon>
        <taxon>Stramenopiles</taxon>
        <taxon>Ochrophyta</taxon>
        <taxon>Bolidophyceae</taxon>
        <taxon>Parmales</taxon>
        <taxon>Triparmaceae</taxon>
        <taxon>Triparma</taxon>
    </lineage>
</organism>
<accession>A0A9W7AC54</accession>
<dbReference type="EMBL" id="BRXW01000571">
    <property type="protein sequence ID" value="GMH67245.1"/>
    <property type="molecule type" value="Genomic_DNA"/>
</dbReference>
<reference evidence="3" key="1">
    <citation type="journal article" date="2023" name="Commun. Biol.">
        <title>Genome analysis of Parmales, the sister group of diatoms, reveals the evolutionary specialization of diatoms from phago-mixotrophs to photoautotrophs.</title>
        <authorList>
            <person name="Ban H."/>
            <person name="Sato S."/>
            <person name="Yoshikawa S."/>
            <person name="Yamada K."/>
            <person name="Nakamura Y."/>
            <person name="Ichinomiya M."/>
            <person name="Sato N."/>
            <person name="Blanc-Mathieu R."/>
            <person name="Endo H."/>
            <person name="Kuwata A."/>
            <person name="Ogata H."/>
        </authorList>
    </citation>
    <scope>NUCLEOTIDE SEQUENCE [LARGE SCALE GENOMIC DNA]</scope>
    <source>
        <strain evidence="3">NIES 3700</strain>
    </source>
</reference>
<proteinExistence type="predicted"/>
<dbReference type="Proteomes" id="UP001165122">
    <property type="component" value="Unassembled WGS sequence"/>
</dbReference>
<name>A0A9W7AC54_9STRA</name>
<sequence>MFLSKWYHAKNKNNPLPPRRQKQVSTELSRILRSGSSPLPFPSKIHFQIDVGQCKNMLIFHHHHHLALKWVLPSENFGGGPIWIWEDWETSTDERVMKAVILELLDLPNSSTLDSPLDLAISKATEKTTETVVNQSSKDVKRLKALEAAEKRKRKDDEETNEGSNGKRKKENKPIPNDAEIIEII</sequence>
<dbReference type="AlphaFoldDB" id="A0A9W7AC54"/>